<dbReference type="EMBL" id="WWTB01000014">
    <property type="protein sequence ID" value="MZJ86216.1"/>
    <property type="molecule type" value="Genomic_DNA"/>
</dbReference>
<dbReference type="EMBL" id="CABWIF010000058">
    <property type="protein sequence ID" value="VWM04877.1"/>
    <property type="molecule type" value="Genomic_DNA"/>
</dbReference>
<evidence type="ECO:0000313" key="3">
    <source>
        <dbReference type="EMBL" id="MZJ39506.1"/>
    </source>
</evidence>
<dbReference type="Proteomes" id="UP000368032">
    <property type="component" value="Unassembled WGS sequence"/>
</dbReference>
<dbReference type="Proteomes" id="UP000481598">
    <property type="component" value="Unassembled WGS sequence"/>
</dbReference>
<dbReference type="EMBL" id="WWSR01000009">
    <property type="protein sequence ID" value="MZJ39506.1"/>
    <property type="molecule type" value="Genomic_DNA"/>
</dbReference>
<reference evidence="2" key="3">
    <citation type="submission" date="2023-01" db="EMBL/GenBank/DDBJ databases">
        <title>Human gut microbiome strain richness.</title>
        <authorList>
            <person name="Chen-Liaw A."/>
        </authorList>
    </citation>
    <scope>NUCLEOTIDE SEQUENCE</scope>
    <source>
        <strain evidence="2">D54st1_D6_D54t1_190329</strain>
    </source>
</reference>
<dbReference type="SMART" id="SM01234">
    <property type="entry name" value="Haemolytic"/>
    <property type="match status" value="1"/>
</dbReference>
<name>A0A173ZJ40_9ACTN</name>
<evidence type="ECO:0000313" key="6">
    <source>
        <dbReference type="Proteomes" id="UP000368032"/>
    </source>
</evidence>
<evidence type="ECO:0000313" key="2">
    <source>
        <dbReference type="EMBL" id="MDB1839440.1"/>
    </source>
</evidence>
<keyword evidence="1" id="KW-0472">Membrane</keyword>
<reference evidence="5 6" key="2">
    <citation type="submission" date="2019-10" db="EMBL/GenBank/DDBJ databases">
        <authorList>
            <person name="Wolf R A."/>
        </authorList>
    </citation>
    <scope>NUCLEOTIDE SEQUENCE [LARGE SCALE GENOMIC DNA]</scope>
    <source>
        <strain evidence="5">Collinsella_aerofaciens_DSM_13712</strain>
    </source>
</reference>
<dbReference type="Pfam" id="PF01809">
    <property type="entry name" value="YidD"/>
    <property type="match status" value="1"/>
</dbReference>
<dbReference type="GO" id="GO:0005886">
    <property type="term" value="C:plasma membrane"/>
    <property type="evidence" value="ECO:0007669"/>
    <property type="project" value="UniProtKB-SubCell"/>
</dbReference>
<dbReference type="EMBL" id="JAQLEC010000028">
    <property type="protein sequence ID" value="MDB1839440.1"/>
    <property type="molecule type" value="Genomic_DNA"/>
</dbReference>
<dbReference type="STRING" id="74426.ERS852399_01249"/>
<comment type="function">
    <text evidence="1">Could be involved in insertion of integral membrane proteins into the membrane.</text>
</comment>
<dbReference type="Proteomes" id="UP001212741">
    <property type="component" value="Unassembled WGS sequence"/>
</dbReference>
<dbReference type="Proteomes" id="UP000469380">
    <property type="component" value="Unassembled WGS sequence"/>
</dbReference>
<evidence type="ECO:0000313" key="8">
    <source>
        <dbReference type="Proteomes" id="UP000481598"/>
    </source>
</evidence>
<protein>
    <recommendedName>
        <fullName evidence="1">Putative membrane protein insertion efficiency factor</fullName>
    </recommendedName>
</protein>
<dbReference type="GeneID" id="92850323"/>
<sequence length="74" mass="8343">MSNHVLRRVAIAPIRIYQQVISPLLPDACIYYPTCSQYAIQAIEKHGVLRGCWLAVRRIARCNPLHVGGYDPVP</sequence>
<comment type="subcellular location">
    <subcellularLocation>
        <location evidence="1">Cell membrane</location>
        <topology evidence="1">Peripheral membrane protein</topology>
        <orientation evidence="1">Cytoplasmic side</orientation>
    </subcellularLocation>
</comment>
<evidence type="ECO:0000256" key="1">
    <source>
        <dbReference type="HAMAP-Rule" id="MF_00386"/>
    </source>
</evidence>
<keyword evidence="1" id="KW-1003">Cell membrane</keyword>
<reference evidence="7 8" key="1">
    <citation type="journal article" date="2019" name="Nat. Med.">
        <title>A library of human gut bacterial isolates paired with longitudinal multiomics data enables mechanistic microbiome research.</title>
        <authorList>
            <person name="Poyet M."/>
            <person name="Groussin M."/>
            <person name="Gibbons S.M."/>
            <person name="Avila-Pacheco J."/>
            <person name="Jiang X."/>
            <person name="Kearney S.M."/>
            <person name="Perrotta A.R."/>
            <person name="Berdy B."/>
            <person name="Zhao S."/>
            <person name="Lieberman T.D."/>
            <person name="Swanson P.K."/>
            <person name="Smith M."/>
            <person name="Roesemann S."/>
            <person name="Alexander J.E."/>
            <person name="Rich S.A."/>
            <person name="Livny J."/>
            <person name="Vlamakis H."/>
            <person name="Clish C."/>
            <person name="Bullock K."/>
            <person name="Deik A."/>
            <person name="Scott J."/>
            <person name="Pierce K.A."/>
            <person name="Xavier R.J."/>
            <person name="Alm E.J."/>
        </authorList>
    </citation>
    <scope>NUCLEOTIDE SEQUENCE [LARGE SCALE GENOMIC DNA]</scope>
    <source>
        <strain evidence="4 8">BIOML-A10</strain>
        <strain evidence="3 7">BIOML-A20</strain>
    </source>
</reference>
<dbReference type="PANTHER" id="PTHR33383">
    <property type="entry name" value="MEMBRANE PROTEIN INSERTION EFFICIENCY FACTOR-RELATED"/>
    <property type="match status" value="1"/>
</dbReference>
<dbReference type="NCBIfam" id="TIGR00278">
    <property type="entry name" value="membrane protein insertion efficiency factor YidD"/>
    <property type="match status" value="1"/>
</dbReference>
<gene>
    <name evidence="3" type="primary">yidD</name>
    <name evidence="5" type="ORF">CKJAJONC_00951</name>
    <name evidence="3" type="ORF">GT464_06025</name>
    <name evidence="4" type="ORF">GT635_07085</name>
    <name evidence="2" type="ORF">PMW86_07545</name>
</gene>
<dbReference type="PaxDb" id="74426-ERS852399_01249"/>
<comment type="similarity">
    <text evidence="1">Belongs to the UPF0161 family.</text>
</comment>
<dbReference type="RefSeq" id="WP_082222962.1">
    <property type="nucleotide sequence ID" value="NZ_CABIYU010000010.1"/>
</dbReference>
<accession>A0A173ZJ40</accession>
<evidence type="ECO:0000313" key="4">
    <source>
        <dbReference type="EMBL" id="MZJ86216.1"/>
    </source>
</evidence>
<dbReference type="InterPro" id="IPR002696">
    <property type="entry name" value="Membr_insert_effic_factor_YidD"/>
</dbReference>
<evidence type="ECO:0000313" key="5">
    <source>
        <dbReference type="EMBL" id="VWM04877.1"/>
    </source>
</evidence>
<proteinExistence type="inferred from homology"/>
<dbReference type="HAMAP" id="MF_00386">
    <property type="entry name" value="UPF0161_YidD"/>
    <property type="match status" value="1"/>
</dbReference>
<dbReference type="AlphaFoldDB" id="A0A173ZJ40"/>
<dbReference type="PANTHER" id="PTHR33383:SF1">
    <property type="entry name" value="MEMBRANE PROTEIN INSERTION EFFICIENCY FACTOR-RELATED"/>
    <property type="match status" value="1"/>
</dbReference>
<organism evidence="3 7">
    <name type="scientific">Collinsella aerofaciens</name>
    <dbReference type="NCBI Taxonomy" id="74426"/>
    <lineage>
        <taxon>Bacteria</taxon>
        <taxon>Bacillati</taxon>
        <taxon>Actinomycetota</taxon>
        <taxon>Coriobacteriia</taxon>
        <taxon>Coriobacteriales</taxon>
        <taxon>Coriobacteriaceae</taxon>
        <taxon>Collinsella</taxon>
    </lineage>
</organism>
<evidence type="ECO:0000313" key="7">
    <source>
        <dbReference type="Proteomes" id="UP000469380"/>
    </source>
</evidence>